<protein>
    <submittedName>
        <fullName evidence="2">Uncharacterized protein</fullName>
    </submittedName>
</protein>
<organism evidence="2 3">
    <name type="scientific">Xanthomonas boreopolis</name>
    <dbReference type="NCBI Taxonomy" id="86183"/>
    <lineage>
        <taxon>Bacteria</taxon>
        <taxon>Pseudomonadati</taxon>
        <taxon>Pseudomonadota</taxon>
        <taxon>Gammaproteobacteria</taxon>
        <taxon>Lysobacterales</taxon>
        <taxon>Lysobacteraceae</taxon>
        <taxon>Xanthomonas</taxon>
    </lineage>
</organism>
<feature type="compositionally biased region" description="Polar residues" evidence="1">
    <location>
        <begin position="1"/>
        <end position="14"/>
    </location>
</feature>
<proteinExistence type="predicted"/>
<reference evidence="2" key="2">
    <citation type="submission" date="2020-09" db="EMBL/GenBank/DDBJ databases">
        <authorList>
            <person name="Sun Q."/>
            <person name="Ohkuma M."/>
        </authorList>
    </citation>
    <scope>NUCLEOTIDE SEQUENCE</scope>
    <source>
        <strain evidence="2">JCM 13306</strain>
    </source>
</reference>
<reference evidence="2" key="1">
    <citation type="journal article" date="2014" name="Int. J. Syst. Evol. Microbiol.">
        <title>Complete genome sequence of Corynebacterium casei LMG S-19264T (=DSM 44701T), isolated from a smear-ripened cheese.</title>
        <authorList>
            <consortium name="US DOE Joint Genome Institute (JGI-PGF)"/>
            <person name="Walter F."/>
            <person name="Albersmeier A."/>
            <person name="Kalinowski J."/>
            <person name="Ruckert C."/>
        </authorList>
    </citation>
    <scope>NUCLEOTIDE SEQUENCE</scope>
    <source>
        <strain evidence="2">JCM 13306</strain>
    </source>
</reference>
<gene>
    <name evidence="2" type="ORF">GCM10009090_25420</name>
</gene>
<feature type="compositionally biased region" description="Basic and acidic residues" evidence="1">
    <location>
        <begin position="74"/>
        <end position="85"/>
    </location>
</feature>
<accession>A0A919KJ26</accession>
<comment type="caution">
    <text evidence="2">The sequence shown here is derived from an EMBL/GenBank/DDBJ whole genome shotgun (WGS) entry which is preliminary data.</text>
</comment>
<dbReference type="Proteomes" id="UP000623958">
    <property type="component" value="Unassembled WGS sequence"/>
</dbReference>
<evidence type="ECO:0000256" key="1">
    <source>
        <dbReference type="SAM" id="MobiDB-lite"/>
    </source>
</evidence>
<feature type="region of interest" description="Disordered" evidence="1">
    <location>
        <begin position="1"/>
        <end position="85"/>
    </location>
</feature>
<feature type="compositionally biased region" description="Polar residues" evidence="1">
    <location>
        <begin position="61"/>
        <end position="73"/>
    </location>
</feature>
<dbReference type="EMBL" id="BNBA01000020">
    <property type="protein sequence ID" value="GHH56136.1"/>
    <property type="molecule type" value="Genomic_DNA"/>
</dbReference>
<evidence type="ECO:0000313" key="3">
    <source>
        <dbReference type="Proteomes" id="UP000623958"/>
    </source>
</evidence>
<dbReference type="AlphaFoldDB" id="A0A919KJ26"/>
<feature type="compositionally biased region" description="Basic and acidic residues" evidence="1">
    <location>
        <begin position="45"/>
        <end position="60"/>
    </location>
</feature>
<keyword evidence="3" id="KW-1185">Reference proteome</keyword>
<evidence type="ECO:0000313" key="2">
    <source>
        <dbReference type="EMBL" id="GHH56136.1"/>
    </source>
</evidence>
<dbReference type="RefSeq" id="WP_434029529.1">
    <property type="nucleotide sequence ID" value="NZ_BNBA01000020.1"/>
</dbReference>
<name>A0A919KJ26_9XANT</name>
<sequence length="85" mass="9304">MTSSRKPQPRSPATNDPRREPPSAPLPESRSPEGFHPRGHGRGGRLGEGEPEGHPERDGRTQPNFGQHGTYASTEEKPKPDRDDG</sequence>